<accession>A0ACB9R4G9</accession>
<evidence type="ECO:0000313" key="2">
    <source>
        <dbReference type="Proteomes" id="UP001057402"/>
    </source>
</evidence>
<keyword evidence="2" id="KW-1185">Reference proteome</keyword>
<dbReference type="Proteomes" id="UP001057402">
    <property type="component" value="Chromosome 4"/>
</dbReference>
<protein>
    <submittedName>
        <fullName evidence="1">Uncharacterized protein</fullName>
    </submittedName>
</protein>
<dbReference type="EMBL" id="CM042883">
    <property type="protein sequence ID" value="KAI4373932.1"/>
    <property type="molecule type" value="Genomic_DNA"/>
</dbReference>
<organism evidence="1 2">
    <name type="scientific">Melastoma candidum</name>
    <dbReference type="NCBI Taxonomy" id="119954"/>
    <lineage>
        <taxon>Eukaryota</taxon>
        <taxon>Viridiplantae</taxon>
        <taxon>Streptophyta</taxon>
        <taxon>Embryophyta</taxon>
        <taxon>Tracheophyta</taxon>
        <taxon>Spermatophyta</taxon>
        <taxon>Magnoliopsida</taxon>
        <taxon>eudicotyledons</taxon>
        <taxon>Gunneridae</taxon>
        <taxon>Pentapetalae</taxon>
        <taxon>rosids</taxon>
        <taxon>malvids</taxon>
        <taxon>Myrtales</taxon>
        <taxon>Melastomataceae</taxon>
        <taxon>Melastomatoideae</taxon>
        <taxon>Melastomateae</taxon>
        <taxon>Melastoma</taxon>
    </lineage>
</organism>
<gene>
    <name evidence="1" type="ORF">MLD38_011989</name>
</gene>
<reference evidence="2" key="1">
    <citation type="journal article" date="2023" name="Front. Plant Sci.">
        <title>Chromosomal-level genome assembly of Melastoma candidum provides insights into trichome evolution.</title>
        <authorList>
            <person name="Zhong Y."/>
            <person name="Wu W."/>
            <person name="Sun C."/>
            <person name="Zou P."/>
            <person name="Liu Y."/>
            <person name="Dai S."/>
            <person name="Zhou R."/>
        </authorList>
    </citation>
    <scope>NUCLEOTIDE SEQUENCE [LARGE SCALE GENOMIC DNA]</scope>
</reference>
<name>A0ACB9R4G9_9MYRT</name>
<evidence type="ECO:0000313" key="1">
    <source>
        <dbReference type="EMBL" id="KAI4373932.1"/>
    </source>
</evidence>
<sequence length="128" mass="14456">MAVLRKVQLLAIEVGLKIVKDGDAKRRMQLRKFELQRRVPFCVGEEEKLYGVPVEYLSSIWMKALLSRYEEEIQPAEGPVRLSCTEEMFDAVLDRVKNERRSRGAAGEDGDRGAANLGFGCIPSLRAE</sequence>
<proteinExistence type="predicted"/>
<comment type="caution">
    <text evidence="1">The sequence shown here is derived from an EMBL/GenBank/DDBJ whole genome shotgun (WGS) entry which is preliminary data.</text>
</comment>